<dbReference type="PIRSF" id="PIRSF029477">
    <property type="entry name" value="UCP029477"/>
    <property type="match status" value="1"/>
</dbReference>
<reference evidence="3" key="1">
    <citation type="submission" date="2016-10" db="EMBL/GenBank/DDBJ databases">
        <authorList>
            <person name="Varghese N."/>
            <person name="Submissions S."/>
        </authorList>
    </citation>
    <scope>NUCLEOTIDE SEQUENCE [LARGE SCALE GENOMIC DNA]</scope>
    <source>
        <strain evidence="3">DSM 26348</strain>
    </source>
</reference>
<dbReference type="STRING" id="1576369.SAMN05421753_112136"/>
<proteinExistence type="predicted"/>
<dbReference type="InterPro" id="IPR012347">
    <property type="entry name" value="Ferritin-like"/>
</dbReference>
<dbReference type="InterPro" id="IPR019052">
    <property type="entry name" value="DUF2383"/>
</dbReference>
<accession>A0A1I3L4G9</accession>
<dbReference type="InterPro" id="IPR016920">
    <property type="entry name" value="UCP029477"/>
</dbReference>
<keyword evidence="3" id="KW-1185">Reference proteome</keyword>
<name>A0A1I3L4G9_9PLAN</name>
<evidence type="ECO:0000313" key="3">
    <source>
        <dbReference type="Proteomes" id="UP000199518"/>
    </source>
</evidence>
<feature type="domain" description="DUF2383" evidence="1">
    <location>
        <begin position="24"/>
        <end position="133"/>
    </location>
</feature>
<dbReference type="Pfam" id="PF09537">
    <property type="entry name" value="DUF2383"/>
    <property type="match status" value="1"/>
</dbReference>
<dbReference type="NCBIfam" id="TIGR02284">
    <property type="entry name" value="PA2169 family four-helix-bundle protein"/>
    <property type="match status" value="1"/>
</dbReference>
<sequence>MGLSQTKQGGQIMALETKTQLKKETINELQDLIQINIDSRDGFKHASGAVEDLTLSTLFQSLAIQREEQADQLSQYVELNNEQARKSGSVAASLHRSWMSIREALSSNNLYTVLAEAERGEDQIKAAYENALRSTAGSAVNDVLTRQYAQVKAAHDRIRDLRDEHKNAK</sequence>
<protein>
    <recommendedName>
        <fullName evidence="1">DUF2383 domain-containing protein</fullName>
    </recommendedName>
</protein>
<organism evidence="2 3">
    <name type="scientific">Planctomicrobium piriforme</name>
    <dbReference type="NCBI Taxonomy" id="1576369"/>
    <lineage>
        <taxon>Bacteria</taxon>
        <taxon>Pseudomonadati</taxon>
        <taxon>Planctomycetota</taxon>
        <taxon>Planctomycetia</taxon>
        <taxon>Planctomycetales</taxon>
        <taxon>Planctomycetaceae</taxon>
        <taxon>Planctomicrobium</taxon>
    </lineage>
</organism>
<dbReference type="AlphaFoldDB" id="A0A1I3L4G9"/>
<evidence type="ECO:0000259" key="1">
    <source>
        <dbReference type="Pfam" id="PF09537"/>
    </source>
</evidence>
<gene>
    <name evidence="2" type="ORF">SAMN05421753_112136</name>
</gene>
<dbReference type="EMBL" id="FOQD01000012">
    <property type="protein sequence ID" value="SFI79599.1"/>
    <property type="molecule type" value="Genomic_DNA"/>
</dbReference>
<dbReference type="Gene3D" id="1.20.1260.10">
    <property type="match status" value="1"/>
</dbReference>
<dbReference type="InterPro" id="IPR011971">
    <property type="entry name" value="CHP02284"/>
</dbReference>
<evidence type="ECO:0000313" key="2">
    <source>
        <dbReference type="EMBL" id="SFI79599.1"/>
    </source>
</evidence>
<dbReference type="Proteomes" id="UP000199518">
    <property type="component" value="Unassembled WGS sequence"/>
</dbReference>